<dbReference type="Pfam" id="PF00496">
    <property type="entry name" value="SBP_bac_5"/>
    <property type="match status" value="1"/>
</dbReference>
<keyword evidence="3" id="KW-0813">Transport</keyword>
<evidence type="ECO:0000256" key="1">
    <source>
        <dbReference type="ARBA" id="ARBA00004196"/>
    </source>
</evidence>
<comment type="subcellular location">
    <subcellularLocation>
        <location evidence="1">Cell envelope</location>
    </subcellularLocation>
</comment>
<dbReference type="SUPFAM" id="SSF53850">
    <property type="entry name" value="Periplasmic binding protein-like II"/>
    <property type="match status" value="1"/>
</dbReference>
<accession>A0A511DJQ5</accession>
<name>A0A511DJQ5_9PSEU</name>
<dbReference type="RefSeq" id="WP_222596334.1">
    <property type="nucleotide sequence ID" value="NZ_BJVJ01000044.1"/>
</dbReference>
<sequence>MALAGQSPSADKLDPHVAGSAASGALGKNVWDRLVSYNNDLTLRYRLAEALEPDADGTEWRVRLRAGVLFSDGTPLTSRDVLYSIRRMLDPAKPSSADLSMVDLARTRAEDDRTVVVGLKQPLADLGSVLAGWYVYVVKDGSDVFDATTLPVGTGPYMLKSWSPGDRSLLVRNPRYWEAGLPYLDEVEIVQIAEPEARVNAFLSGEVDMIDQVPAVRASTLRTEPGVSLVDAEFGTMAALQMRADVAPFDDVRVRQAMRLAVDRQAMADTVYLGFAELGNDLYGLGAPFYAADLPQRTYDPQRARDLLRQAGHENLVVTLTTADSSPGQLDSATLFAQQAKAAGITVNLETVPAANYAAQVSGQKPLTHNNWWNYSLDYYYGQTMTSDAPGNSGWRRPAWDARFYQARGTLDRQTRAGLYADLQKELYDEGGLIVHNFVKQPAAVRSTVQGVPRFTLGSDDWANYRSAWLSA</sequence>
<proteinExistence type="inferred from homology"/>
<dbReference type="GO" id="GO:0043190">
    <property type="term" value="C:ATP-binding cassette (ABC) transporter complex"/>
    <property type="evidence" value="ECO:0007669"/>
    <property type="project" value="InterPro"/>
</dbReference>
<comment type="similarity">
    <text evidence="2">Belongs to the bacterial solute-binding protein 5 family.</text>
</comment>
<evidence type="ECO:0000256" key="4">
    <source>
        <dbReference type="ARBA" id="ARBA00022729"/>
    </source>
</evidence>
<evidence type="ECO:0000313" key="7">
    <source>
        <dbReference type="Proteomes" id="UP000321685"/>
    </source>
</evidence>
<dbReference type="PIRSF" id="PIRSF002741">
    <property type="entry name" value="MppA"/>
    <property type="match status" value="1"/>
</dbReference>
<keyword evidence="7" id="KW-1185">Reference proteome</keyword>
<evidence type="ECO:0000259" key="5">
    <source>
        <dbReference type="Pfam" id="PF00496"/>
    </source>
</evidence>
<dbReference type="GO" id="GO:0030313">
    <property type="term" value="C:cell envelope"/>
    <property type="evidence" value="ECO:0007669"/>
    <property type="project" value="UniProtKB-SubCell"/>
</dbReference>
<dbReference type="Gene3D" id="3.40.190.10">
    <property type="entry name" value="Periplasmic binding protein-like II"/>
    <property type="match status" value="1"/>
</dbReference>
<dbReference type="AlphaFoldDB" id="A0A511DJQ5"/>
<feature type="domain" description="Solute-binding protein family 5" evidence="5">
    <location>
        <begin position="44"/>
        <end position="386"/>
    </location>
</feature>
<keyword evidence="4" id="KW-0732">Signal</keyword>
<dbReference type="GO" id="GO:1904680">
    <property type="term" value="F:peptide transmembrane transporter activity"/>
    <property type="evidence" value="ECO:0007669"/>
    <property type="project" value="TreeGrafter"/>
</dbReference>
<protein>
    <submittedName>
        <fullName evidence="6">ABC transporter substrate-binding protein</fullName>
    </submittedName>
</protein>
<dbReference type="InterPro" id="IPR039424">
    <property type="entry name" value="SBP_5"/>
</dbReference>
<dbReference type="GO" id="GO:0015833">
    <property type="term" value="P:peptide transport"/>
    <property type="evidence" value="ECO:0007669"/>
    <property type="project" value="TreeGrafter"/>
</dbReference>
<gene>
    <name evidence="6" type="ORF">PSU4_39860</name>
</gene>
<dbReference type="InterPro" id="IPR000914">
    <property type="entry name" value="SBP_5_dom"/>
</dbReference>
<dbReference type="EMBL" id="BJVJ01000044">
    <property type="protein sequence ID" value="GEL25032.1"/>
    <property type="molecule type" value="Genomic_DNA"/>
</dbReference>
<dbReference type="Gene3D" id="3.10.105.10">
    <property type="entry name" value="Dipeptide-binding Protein, Domain 3"/>
    <property type="match status" value="1"/>
</dbReference>
<comment type="caution">
    <text evidence="6">The sequence shown here is derived from an EMBL/GenBank/DDBJ whole genome shotgun (WGS) entry which is preliminary data.</text>
</comment>
<reference evidence="6 7" key="1">
    <citation type="submission" date="2019-07" db="EMBL/GenBank/DDBJ databases">
        <title>Whole genome shotgun sequence of Pseudonocardia sulfidoxydans NBRC 16205.</title>
        <authorList>
            <person name="Hosoyama A."/>
            <person name="Uohara A."/>
            <person name="Ohji S."/>
            <person name="Ichikawa N."/>
        </authorList>
    </citation>
    <scope>NUCLEOTIDE SEQUENCE [LARGE SCALE GENOMIC DNA]</scope>
    <source>
        <strain evidence="6 7">NBRC 16205</strain>
    </source>
</reference>
<evidence type="ECO:0000256" key="2">
    <source>
        <dbReference type="ARBA" id="ARBA00005695"/>
    </source>
</evidence>
<dbReference type="Proteomes" id="UP000321685">
    <property type="component" value="Unassembled WGS sequence"/>
</dbReference>
<dbReference type="GO" id="GO:0042597">
    <property type="term" value="C:periplasmic space"/>
    <property type="evidence" value="ECO:0007669"/>
    <property type="project" value="UniProtKB-ARBA"/>
</dbReference>
<dbReference type="CDD" id="cd08503">
    <property type="entry name" value="PBP2_NikA_DppA_OppA_like_17"/>
    <property type="match status" value="1"/>
</dbReference>
<dbReference type="PANTHER" id="PTHR30290:SF10">
    <property type="entry name" value="PERIPLASMIC OLIGOPEPTIDE-BINDING PROTEIN-RELATED"/>
    <property type="match status" value="1"/>
</dbReference>
<dbReference type="Gene3D" id="3.90.76.10">
    <property type="entry name" value="Dipeptide-binding Protein, Domain 1"/>
    <property type="match status" value="1"/>
</dbReference>
<evidence type="ECO:0000256" key="3">
    <source>
        <dbReference type="ARBA" id="ARBA00022448"/>
    </source>
</evidence>
<evidence type="ECO:0000313" key="6">
    <source>
        <dbReference type="EMBL" id="GEL25032.1"/>
    </source>
</evidence>
<dbReference type="InterPro" id="IPR030678">
    <property type="entry name" value="Peptide/Ni-bd"/>
</dbReference>
<organism evidence="6 7">
    <name type="scientific">Pseudonocardia sulfidoxydans NBRC 16205</name>
    <dbReference type="NCBI Taxonomy" id="1223511"/>
    <lineage>
        <taxon>Bacteria</taxon>
        <taxon>Bacillati</taxon>
        <taxon>Actinomycetota</taxon>
        <taxon>Actinomycetes</taxon>
        <taxon>Pseudonocardiales</taxon>
        <taxon>Pseudonocardiaceae</taxon>
        <taxon>Pseudonocardia</taxon>
    </lineage>
</organism>
<dbReference type="PANTHER" id="PTHR30290">
    <property type="entry name" value="PERIPLASMIC BINDING COMPONENT OF ABC TRANSPORTER"/>
    <property type="match status" value="1"/>
</dbReference>